<dbReference type="EMBL" id="FOVF01000003">
    <property type="protein sequence ID" value="SFN07224.1"/>
    <property type="molecule type" value="Genomic_DNA"/>
</dbReference>
<feature type="transmembrane region" description="Helical" evidence="1">
    <location>
        <begin position="6"/>
        <end position="24"/>
    </location>
</feature>
<evidence type="ECO:0000256" key="1">
    <source>
        <dbReference type="SAM" id="Phobius"/>
    </source>
</evidence>
<organism evidence="2 3">
    <name type="scientific">Dokdonella immobilis</name>
    <dbReference type="NCBI Taxonomy" id="578942"/>
    <lineage>
        <taxon>Bacteria</taxon>
        <taxon>Pseudomonadati</taxon>
        <taxon>Pseudomonadota</taxon>
        <taxon>Gammaproteobacteria</taxon>
        <taxon>Lysobacterales</taxon>
        <taxon>Rhodanobacteraceae</taxon>
        <taxon>Dokdonella</taxon>
    </lineage>
</organism>
<name>A0A1I4W0V1_9GAMM</name>
<gene>
    <name evidence="2" type="ORF">SAMN05216289_103253</name>
</gene>
<evidence type="ECO:0008006" key="4">
    <source>
        <dbReference type="Google" id="ProtNLM"/>
    </source>
</evidence>
<feature type="transmembrane region" description="Helical" evidence="1">
    <location>
        <begin position="36"/>
        <end position="57"/>
    </location>
</feature>
<protein>
    <recommendedName>
        <fullName evidence="4">Phospholipase_D-nuclease N-terminal</fullName>
    </recommendedName>
</protein>
<keyword evidence="1" id="KW-0472">Membrane</keyword>
<evidence type="ECO:0000313" key="2">
    <source>
        <dbReference type="EMBL" id="SFN07224.1"/>
    </source>
</evidence>
<reference evidence="2 3" key="1">
    <citation type="submission" date="2016-10" db="EMBL/GenBank/DDBJ databases">
        <authorList>
            <person name="de Groot N.N."/>
        </authorList>
    </citation>
    <scope>NUCLEOTIDE SEQUENCE [LARGE SCALE GENOMIC DNA]</scope>
    <source>
        <strain evidence="2 3">CGMCC 1.7659</strain>
    </source>
</reference>
<sequence length="74" mass="8639">MTAMNGLWYLIWIALIGVAGIVLRRWYVRSPERSQLVFWVMFFLLCPPLAIVVYLILKMLRITITVRTENSSHG</sequence>
<dbReference type="RefSeq" id="WP_139224843.1">
    <property type="nucleotide sequence ID" value="NZ_FOVF01000003.1"/>
</dbReference>
<keyword evidence="1" id="KW-1133">Transmembrane helix</keyword>
<keyword evidence="1" id="KW-0812">Transmembrane</keyword>
<dbReference type="AlphaFoldDB" id="A0A1I4W0V1"/>
<dbReference type="Proteomes" id="UP000198575">
    <property type="component" value="Unassembled WGS sequence"/>
</dbReference>
<proteinExistence type="predicted"/>
<accession>A0A1I4W0V1</accession>
<keyword evidence="3" id="KW-1185">Reference proteome</keyword>
<evidence type="ECO:0000313" key="3">
    <source>
        <dbReference type="Proteomes" id="UP000198575"/>
    </source>
</evidence>
<dbReference type="STRING" id="578942.SAMN05216289_103253"/>